<evidence type="ECO:0000313" key="2">
    <source>
        <dbReference type="Proteomes" id="UP000191680"/>
    </source>
</evidence>
<comment type="caution">
    <text evidence="1">The sequence shown here is derived from an EMBL/GenBank/DDBJ whole genome shotgun (WGS) entry which is preliminary data.</text>
</comment>
<protein>
    <submittedName>
        <fullName evidence="1">Uncharacterized protein</fullName>
    </submittedName>
</protein>
<dbReference type="OrthoDB" id="1448873at2"/>
<sequence>MKFNWIAPSNSTVNFDQHKLRLEYQLRPKLVQFLLKELEEECCVDFSCFVFDVYLATGKVAIAQETPEVFTTKISKGFKTYF</sequence>
<gene>
    <name evidence="1" type="ORF">BUL40_12085</name>
</gene>
<proteinExistence type="predicted"/>
<accession>A0A1V6LPQ9</accession>
<dbReference type="Proteomes" id="UP000191680">
    <property type="component" value="Unassembled WGS sequence"/>
</dbReference>
<organism evidence="1 2">
    <name type="scientific">Croceivirga radicis</name>
    <dbReference type="NCBI Taxonomy" id="1929488"/>
    <lineage>
        <taxon>Bacteria</taxon>
        <taxon>Pseudomonadati</taxon>
        <taxon>Bacteroidota</taxon>
        <taxon>Flavobacteriia</taxon>
        <taxon>Flavobacteriales</taxon>
        <taxon>Flavobacteriaceae</taxon>
        <taxon>Croceivirga</taxon>
    </lineage>
</organism>
<dbReference type="AlphaFoldDB" id="A0A1V6LPQ9"/>
<reference evidence="1 2" key="1">
    <citation type="submission" date="2016-12" db="EMBL/GenBank/DDBJ databases">
        <authorList>
            <person name="Song W.-J."/>
            <person name="Kurnit D.M."/>
        </authorList>
    </citation>
    <scope>NUCLEOTIDE SEQUENCE [LARGE SCALE GENOMIC DNA]</scope>
    <source>
        <strain evidence="1 2">HSG9</strain>
    </source>
</reference>
<dbReference type="EMBL" id="MTBC01000008">
    <property type="protein sequence ID" value="OQD42153.1"/>
    <property type="molecule type" value="Genomic_DNA"/>
</dbReference>
<dbReference type="RefSeq" id="WP_080319476.1">
    <property type="nucleotide sequence ID" value="NZ_MTBC01000008.1"/>
</dbReference>
<evidence type="ECO:0000313" key="1">
    <source>
        <dbReference type="EMBL" id="OQD42153.1"/>
    </source>
</evidence>
<keyword evidence="2" id="KW-1185">Reference proteome</keyword>
<name>A0A1V6LPQ9_9FLAO</name>